<dbReference type="Proteomes" id="UP000002173">
    <property type="component" value="Unassembled WGS sequence"/>
</dbReference>
<keyword evidence="5" id="KW-0735">Signal-anchor</keyword>
<evidence type="ECO:0000256" key="5">
    <source>
        <dbReference type="ARBA" id="ARBA00022968"/>
    </source>
</evidence>
<protein>
    <recommendedName>
        <fullName evidence="8">Signal peptidase complex subunit 3</fullName>
    </recommendedName>
</protein>
<dbReference type="STRING" id="5865.A7AMR7"/>
<dbReference type="AlphaFoldDB" id="A7AMR7"/>
<dbReference type="GO" id="GO:0045047">
    <property type="term" value="P:protein targeting to ER"/>
    <property type="evidence" value="ECO:0007669"/>
    <property type="project" value="TreeGrafter"/>
</dbReference>
<reference evidence="10" key="2">
    <citation type="submission" date="2007-08" db="EMBL/GenBank/DDBJ databases">
        <authorList>
            <person name="Nene V."/>
        </authorList>
    </citation>
    <scope>NUCLEOTIDE SEQUENCE</scope>
    <source>
        <strain evidence="10">T2Bo</strain>
    </source>
</reference>
<name>A7AMR7_BABBO</name>
<comment type="subcellular location">
    <subcellularLocation>
        <location evidence="1">Endoplasmic reticulum membrane</location>
        <topology evidence="1">Single-pass type II membrane protein</topology>
    </subcellularLocation>
</comment>
<dbReference type="GO" id="GO:0005787">
    <property type="term" value="C:signal peptidase complex"/>
    <property type="evidence" value="ECO:0007669"/>
    <property type="project" value="InterPro"/>
</dbReference>
<evidence type="ECO:0000256" key="6">
    <source>
        <dbReference type="ARBA" id="ARBA00022989"/>
    </source>
</evidence>
<proteinExistence type="evidence at transcript level"/>
<reference evidence="11" key="4">
    <citation type="journal article" date="2020" name="Data Brief">
        <title>Transcriptome dataset of Babesia bovis life stages within vertebrate and invertebrate hosts.</title>
        <authorList>
            <person name="Ueti M.W."/>
            <person name="Johnson W.C."/>
            <person name="Kappmeyer L.S."/>
            <person name="Herndon D.R."/>
            <person name="Mousel M.R."/>
            <person name="Reif K.E."/>
            <person name="Taus N.S."/>
            <person name="Ifeonu O.O."/>
            <person name="Silva J.C."/>
            <person name="Suarez C.E."/>
            <person name="Brayton K.A."/>
        </authorList>
    </citation>
    <scope>NUCLEOTIDE SEQUENCE [LARGE SCALE GENOMIC DNA]</scope>
</reference>
<evidence type="ECO:0000256" key="8">
    <source>
        <dbReference type="ARBA" id="ARBA00029556"/>
    </source>
</evidence>
<keyword evidence="3" id="KW-0812">Transmembrane</keyword>
<evidence type="ECO:0000313" key="9">
    <source>
        <dbReference type="EMBL" id="BAN65251.1"/>
    </source>
</evidence>
<dbReference type="OMA" id="AFDWSTH"/>
<evidence type="ECO:0000256" key="4">
    <source>
        <dbReference type="ARBA" id="ARBA00022824"/>
    </source>
</evidence>
<dbReference type="VEuPathDB" id="PiroplasmaDB:BBOV_III002870"/>
<accession>A7AMR7</accession>
<reference evidence="10 11" key="1">
    <citation type="journal article" date="2007" name="PLoS Pathog.">
        <title>Genome sequence of Babesia bovis and comparative analysis of apicomplexan hemoprotozoa.</title>
        <authorList>
            <person name="Brayton K.A."/>
            <person name="Lau A.O.T."/>
            <person name="Herndon D.R."/>
            <person name="Hannick L."/>
            <person name="Kappmeyer L.S."/>
            <person name="Berens S.J."/>
            <person name="Bidwell S.L."/>
            <person name="Brown W.C."/>
            <person name="Crabtree J."/>
            <person name="Fadrosh D."/>
            <person name="Feldblum T."/>
            <person name="Forberger H.A."/>
            <person name="Haas B.J."/>
            <person name="Howell J.M."/>
            <person name="Khouri H."/>
            <person name="Koo H."/>
            <person name="Mann D.J."/>
            <person name="Norimine J."/>
            <person name="Paulsen I.T."/>
            <person name="Radune D."/>
            <person name="Ren Q."/>
            <person name="Smith R.K. Jr."/>
            <person name="Suarez C.E."/>
            <person name="White O."/>
            <person name="Wortman J.R."/>
            <person name="Knowles D.P. Jr."/>
            <person name="McElwain T.F."/>
            <person name="Nene V.M."/>
        </authorList>
    </citation>
    <scope>NUCLEOTIDE SEQUENCE [LARGE SCALE GENOMIC DNA]</scope>
    <source>
        <strain evidence="10">T2Bo</strain>
    </source>
</reference>
<dbReference type="eggNOG" id="KOG3372">
    <property type="taxonomic scope" value="Eukaryota"/>
</dbReference>
<dbReference type="RefSeq" id="XP_001611419.1">
    <property type="nucleotide sequence ID" value="XM_001611369.1"/>
</dbReference>
<keyword evidence="4" id="KW-0256">Endoplasmic reticulum</keyword>
<sequence length="171" mass="19476">MTAPAIRCYTVLSTSLFALWAALALNYLSGQYYRANNPGSGSIKHIRTFELKTVTGQVDRAAFELNLSYDLRDVFDWSANVIFLYATVNYETPKHPVNELIIFDKIITSKEEAYEPGADIVSKYYMIDYARSLRKARVTLRLHYCFVPIGGLIKSYQLAESVFTMPSDYVL</sequence>
<evidence type="ECO:0000256" key="7">
    <source>
        <dbReference type="ARBA" id="ARBA00023136"/>
    </source>
</evidence>
<keyword evidence="6" id="KW-1133">Transmembrane helix</keyword>
<dbReference type="GeneID" id="5479667"/>
<dbReference type="GO" id="GO:0006465">
    <property type="term" value="P:signal peptide processing"/>
    <property type="evidence" value="ECO:0007669"/>
    <property type="project" value="InterPro"/>
</dbReference>
<dbReference type="FunCoup" id="A7AMR7">
    <property type="interactions" value="136"/>
</dbReference>
<dbReference type="KEGG" id="bbo:BBOV_III002870"/>
<organism evidence="10 11">
    <name type="scientific">Babesia bovis</name>
    <dbReference type="NCBI Taxonomy" id="5865"/>
    <lineage>
        <taxon>Eukaryota</taxon>
        <taxon>Sar</taxon>
        <taxon>Alveolata</taxon>
        <taxon>Apicomplexa</taxon>
        <taxon>Aconoidasida</taxon>
        <taxon>Piroplasmida</taxon>
        <taxon>Babesiidae</taxon>
        <taxon>Babesia</taxon>
    </lineage>
</organism>
<dbReference type="PANTHER" id="PTHR12804:SF0">
    <property type="entry name" value="SIGNAL PEPTIDASE COMPLEX SUBUNIT 3"/>
    <property type="match status" value="1"/>
</dbReference>
<dbReference type="InterPro" id="IPR007653">
    <property type="entry name" value="SPC3"/>
</dbReference>
<dbReference type="Pfam" id="PF04573">
    <property type="entry name" value="SPC22"/>
    <property type="match status" value="1"/>
</dbReference>
<keyword evidence="7" id="KW-0472">Membrane</keyword>
<dbReference type="EMBL" id="AK441457">
    <property type="protein sequence ID" value="BAN65251.1"/>
    <property type="molecule type" value="mRNA"/>
</dbReference>
<reference evidence="9" key="3">
    <citation type="journal article" date="2014" name="BMC Genomics">
        <title>The Babesia bovis gene and promoter model: an update from full-length EST analysis.</title>
        <authorList>
            <person name="Yamagishi J."/>
            <person name="Wakaguri H."/>
            <person name="Yokoyama N."/>
            <person name="Yamashita R."/>
            <person name="Suzuki Y."/>
            <person name="Xuan X."/>
            <person name="Igarashi I."/>
        </authorList>
    </citation>
    <scope>NUCLEOTIDE SEQUENCE</scope>
    <source>
        <strain evidence="9">Texas</strain>
    </source>
</reference>
<dbReference type="PIRSF" id="PIRSF016089">
    <property type="entry name" value="SPC22"/>
    <property type="match status" value="1"/>
</dbReference>
<dbReference type="EMBL" id="AAXT01000001">
    <property type="protein sequence ID" value="EDO07851.1"/>
    <property type="molecule type" value="Genomic_DNA"/>
</dbReference>
<comment type="similarity">
    <text evidence="2">Belongs to the SPCS3 family.</text>
</comment>
<dbReference type="PANTHER" id="PTHR12804">
    <property type="entry name" value="MICROSOMAL SIGNAL PEPTIDASE 23 KD SUBUNIT SPC22/23"/>
    <property type="match status" value="1"/>
</dbReference>
<evidence type="ECO:0000313" key="10">
    <source>
        <dbReference type="EMBL" id="EDO07851.1"/>
    </source>
</evidence>
<reference evidence="11" key="5">
    <citation type="journal article" date="2021" name="Int. J. Parasitol.">
        <title>Comparative analysis of gene expression between Babesia bovis blood stages and kinetes allowed by improved genome annotation.</title>
        <authorList>
            <person name="Ueti M.W."/>
            <person name="Johnson W.C."/>
            <person name="Kappmeyer L.S."/>
            <person name="Herndon D.R."/>
            <person name="Mousel M.R."/>
            <person name="Reif K.E."/>
            <person name="Taus N.S."/>
            <person name="Ifeonu O.O."/>
            <person name="Silva J.C."/>
            <person name="Suarez C.E."/>
            <person name="Brayton K.A."/>
        </authorList>
    </citation>
    <scope>NUCLEOTIDE SEQUENCE [LARGE SCALE GENOMIC DNA]</scope>
</reference>
<evidence type="ECO:0000256" key="3">
    <source>
        <dbReference type="ARBA" id="ARBA00022692"/>
    </source>
</evidence>
<evidence type="ECO:0000256" key="1">
    <source>
        <dbReference type="ARBA" id="ARBA00004648"/>
    </source>
</evidence>
<keyword evidence="11" id="KW-1185">Reference proteome</keyword>
<gene>
    <name evidence="9 10" type="ORF">BBOV_III002870</name>
</gene>
<evidence type="ECO:0000256" key="2">
    <source>
        <dbReference type="ARBA" id="ARBA00009289"/>
    </source>
</evidence>
<evidence type="ECO:0000313" key="11">
    <source>
        <dbReference type="Proteomes" id="UP000002173"/>
    </source>
</evidence>